<dbReference type="EMBL" id="QGKL01000035">
    <property type="protein sequence ID" value="PWQ95165.1"/>
    <property type="molecule type" value="Genomic_DNA"/>
</dbReference>
<evidence type="ECO:0000259" key="16">
    <source>
        <dbReference type="Pfam" id="PF07715"/>
    </source>
</evidence>
<keyword evidence="4 10" id="KW-1134">Transmembrane beta strand</keyword>
<feature type="short sequence motif" description="TonB C-terminal box" evidence="12">
    <location>
        <begin position="644"/>
        <end position="661"/>
    </location>
</feature>
<dbReference type="SUPFAM" id="SSF56935">
    <property type="entry name" value="Porins"/>
    <property type="match status" value="1"/>
</dbReference>
<keyword evidence="9 10" id="KW-0998">Cell outer membrane</keyword>
<evidence type="ECO:0000256" key="4">
    <source>
        <dbReference type="ARBA" id="ARBA00022452"/>
    </source>
</evidence>
<evidence type="ECO:0000256" key="1">
    <source>
        <dbReference type="ARBA" id="ARBA00004571"/>
    </source>
</evidence>
<protein>
    <submittedName>
        <fullName evidence="17">TonB-dependent receptor</fullName>
    </submittedName>
</protein>
<dbReference type="InterPro" id="IPR037066">
    <property type="entry name" value="Plug_dom_sf"/>
</dbReference>
<evidence type="ECO:0000256" key="13">
    <source>
        <dbReference type="RuleBase" id="RU003357"/>
    </source>
</evidence>
<dbReference type="CDD" id="cd01347">
    <property type="entry name" value="ligand_gated_channel"/>
    <property type="match status" value="1"/>
</dbReference>
<accession>A0A317C909</accession>
<keyword evidence="6 14" id="KW-0732">Signal</keyword>
<comment type="caution">
    <text evidence="17">The sequence shown here is derived from an EMBL/GenBank/DDBJ whole genome shotgun (WGS) entry which is preliminary data.</text>
</comment>
<feature type="chain" id="PRO_5016333642" evidence="14">
    <location>
        <begin position="31"/>
        <end position="661"/>
    </location>
</feature>
<evidence type="ECO:0000256" key="9">
    <source>
        <dbReference type="ARBA" id="ARBA00023237"/>
    </source>
</evidence>
<dbReference type="Pfam" id="PF00593">
    <property type="entry name" value="TonB_dep_Rec_b-barrel"/>
    <property type="match status" value="1"/>
</dbReference>
<dbReference type="Pfam" id="PF07715">
    <property type="entry name" value="Plug"/>
    <property type="match status" value="1"/>
</dbReference>
<dbReference type="GO" id="GO:0044718">
    <property type="term" value="P:siderophore transmembrane transport"/>
    <property type="evidence" value="ECO:0007669"/>
    <property type="project" value="TreeGrafter"/>
</dbReference>
<evidence type="ECO:0000256" key="10">
    <source>
        <dbReference type="PROSITE-ProRule" id="PRU01360"/>
    </source>
</evidence>
<comment type="subcellular location">
    <subcellularLocation>
        <location evidence="1 10">Cell outer membrane</location>
        <topology evidence="1 10">Multi-pass membrane protein</topology>
    </subcellularLocation>
</comment>
<evidence type="ECO:0000256" key="8">
    <source>
        <dbReference type="ARBA" id="ARBA00023136"/>
    </source>
</evidence>
<dbReference type="Gene3D" id="2.170.130.10">
    <property type="entry name" value="TonB-dependent receptor, plug domain"/>
    <property type="match status" value="1"/>
</dbReference>
<sequence length="661" mass="72421">MVNTKKSTLGKTTLLAASISLALMTTHASAEEVTTFDTIVVVGETTNTEVTPEELDNYQANDLEDIFRHVPSVSVGGSVGIAQKVYVRGMEDTMLNVSVDGAPQTGTLFHHIGRIQIEPELLKSVEVQAGAGEATSGAGAIGGAIRFETKDVEDLLETGKKFGGLIKGSAFSNEGEKGNVSLYGKVNDNVGVIGSFSKTNRDNMTDGNGDEILATNSKQNLAFVKVNADISDKQELSISAEKREESGEFSSKPNWFVSEGDALYPMERDRTTFTVNHKYTASDLFNLETTVYRTNNSLWNNGRFGEYEGHTQSTGLDLKNKSHLGNHTVTYGIDYRKDIVTAGASSDNGETFKEKGTVFGAYAQDHWQLSDKLLVSYGLRFDDYKLDQTDLDDSAKSDAVSPNIGLSYDINDKLTVKVGHAKAMRGKEISDSFTVDGFTLGEDLRAEKVTNTEIGLEYNTGKLNLTASVYQSEVKDVIHAVNGWGGTYENIGNLESDGFELGASYDFGKLELAASFSHNDPTLNGNVVEGYEHSAIGNVRGDTFNVKATYEFSSQFQLGWNFAHVKSLNDIEVLYDDVAAGWIDETQFIDKKGYNVHDVYLRWTPNRYKNLSVNFAVQNLFDENYRDHSSVGDYGDIAGWESIAGANEAGRDVRLSVNYKF</sequence>
<evidence type="ECO:0000256" key="14">
    <source>
        <dbReference type="SAM" id="SignalP"/>
    </source>
</evidence>
<dbReference type="Gene3D" id="2.40.170.20">
    <property type="entry name" value="TonB-dependent receptor, beta-barrel domain"/>
    <property type="match status" value="1"/>
</dbReference>
<dbReference type="PANTHER" id="PTHR30069:SF41">
    <property type="entry name" value="HEME_HEMOPEXIN UTILIZATION PROTEIN C"/>
    <property type="match status" value="1"/>
</dbReference>
<dbReference type="GO" id="GO:0009279">
    <property type="term" value="C:cell outer membrane"/>
    <property type="evidence" value="ECO:0007669"/>
    <property type="project" value="UniProtKB-SubCell"/>
</dbReference>
<organism evidence="17 18">
    <name type="scientific">Leucothrix arctica</name>
    <dbReference type="NCBI Taxonomy" id="1481894"/>
    <lineage>
        <taxon>Bacteria</taxon>
        <taxon>Pseudomonadati</taxon>
        <taxon>Pseudomonadota</taxon>
        <taxon>Gammaproteobacteria</taxon>
        <taxon>Thiotrichales</taxon>
        <taxon>Thiotrichaceae</taxon>
        <taxon>Leucothrix</taxon>
    </lineage>
</organism>
<feature type="domain" description="TonB-dependent receptor-like beta-barrel" evidence="15">
    <location>
        <begin position="248"/>
        <end position="620"/>
    </location>
</feature>
<keyword evidence="8 10" id="KW-0472">Membrane</keyword>
<feature type="short sequence motif" description="TonB box" evidence="11">
    <location>
        <begin position="38"/>
        <end position="44"/>
    </location>
</feature>
<evidence type="ECO:0000313" key="17">
    <source>
        <dbReference type="EMBL" id="PWQ95165.1"/>
    </source>
</evidence>
<evidence type="ECO:0000256" key="6">
    <source>
        <dbReference type="ARBA" id="ARBA00022729"/>
    </source>
</evidence>
<dbReference type="Proteomes" id="UP000245506">
    <property type="component" value="Unassembled WGS sequence"/>
</dbReference>
<evidence type="ECO:0000313" key="18">
    <source>
        <dbReference type="Proteomes" id="UP000245506"/>
    </source>
</evidence>
<evidence type="ECO:0000259" key="15">
    <source>
        <dbReference type="Pfam" id="PF00593"/>
    </source>
</evidence>
<evidence type="ECO:0000256" key="7">
    <source>
        <dbReference type="ARBA" id="ARBA00023077"/>
    </source>
</evidence>
<proteinExistence type="inferred from homology"/>
<dbReference type="InterPro" id="IPR010916">
    <property type="entry name" value="TonB_box_CS"/>
</dbReference>
<gene>
    <name evidence="17" type="ORF">DKT75_12510</name>
</gene>
<dbReference type="PANTHER" id="PTHR30069">
    <property type="entry name" value="TONB-DEPENDENT OUTER MEMBRANE RECEPTOR"/>
    <property type="match status" value="1"/>
</dbReference>
<dbReference type="InterPro" id="IPR012910">
    <property type="entry name" value="Plug_dom"/>
</dbReference>
<dbReference type="OrthoDB" id="9760494at2"/>
<dbReference type="InterPro" id="IPR039426">
    <property type="entry name" value="TonB-dep_rcpt-like"/>
</dbReference>
<reference evidence="17 18" key="1">
    <citation type="submission" date="2018-05" db="EMBL/GenBank/DDBJ databases">
        <title>Leucothrix arctica sp. nov., isolated from Arctic seawater.</title>
        <authorList>
            <person name="Choi A."/>
            <person name="Baek K."/>
        </authorList>
    </citation>
    <scope>NUCLEOTIDE SEQUENCE [LARGE SCALE GENOMIC DNA]</scope>
    <source>
        <strain evidence="17 18">IMCC9719</strain>
    </source>
</reference>
<dbReference type="PROSITE" id="PS01156">
    <property type="entry name" value="TONB_DEPENDENT_REC_2"/>
    <property type="match status" value="1"/>
</dbReference>
<dbReference type="InterPro" id="IPR036942">
    <property type="entry name" value="Beta-barrel_TonB_sf"/>
</dbReference>
<feature type="domain" description="TonB-dependent receptor plug" evidence="16">
    <location>
        <begin position="48"/>
        <end position="144"/>
    </location>
</feature>
<evidence type="ECO:0000256" key="3">
    <source>
        <dbReference type="ARBA" id="ARBA00022448"/>
    </source>
</evidence>
<evidence type="ECO:0000256" key="12">
    <source>
        <dbReference type="PROSITE-ProRule" id="PRU10144"/>
    </source>
</evidence>
<evidence type="ECO:0000256" key="11">
    <source>
        <dbReference type="PROSITE-ProRule" id="PRU10143"/>
    </source>
</evidence>
<evidence type="ECO:0000256" key="2">
    <source>
        <dbReference type="ARBA" id="ARBA00009810"/>
    </source>
</evidence>
<dbReference type="AlphaFoldDB" id="A0A317C909"/>
<keyword evidence="3 10" id="KW-0813">Transport</keyword>
<keyword evidence="5 10" id="KW-0812">Transmembrane</keyword>
<dbReference type="RefSeq" id="WP_109823777.1">
    <property type="nucleotide sequence ID" value="NZ_QGKL01000035.1"/>
</dbReference>
<evidence type="ECO:0000256" key="5">
    <source>
        <dbReference type="ARBA" id="ARBA00022692"/>
    </source>
</evidence>
<dbReference type="GO" id="GO:0015344">
    <property type="term" value="F:siderophore uptake transmembrane transporter activity"/>
    <property type="evidence" value="ECO:0007669"/>
    <property type="project" value="TreeGrafter"/>
</dbReference>
<dbReference type="PROSITE" id="PS00430">
    <property type="entry name" value="TONB_DEPENDENT_REC_1"/>
    <property type="match status" value="1"/>
</dbReference>
<keyword evidence="7 11" id="KW-0798">TonB box</keyword>
<dbReference type="PROSITE" id="PS52016">
    <property type="entry name" value="TONB_DEPENDENT_REC_3"/>
    <property type="match status" value="1"/>
</dbReference>
<keyword evidence="17" id="KW-0675">Receptor</keyword>
<dbReference type="InterPro" id="IPR010917">
    <property type="entry name" value="TonB_rcpt_CS"/>
</dbReference>
<comment type="similarity">
    <text evidence="2 10 13">Belongs to the TonB-dependent receptor family.</text>
</comment>
<dbReference type="InterPro" id="IPR000531">
    <property type="entry name" value="Beta-barrel_TonB"/>
</dbReference>
<keyword evidence="18" id="KW-1185">Reference proteome</keyword>
<feature type="signal peptide" evidence="14">
    <location>
        <begin position="1"/>
        <end position="30"/>
    </location>
</feature>
<name>A0A317C909_9GAMM</name>